<name>A0A7W7KM32_PSENT</name>
<proteinExistence type="predicted"/>
<gene>
    <name evidence="1" type="ORF">HNP46_004211</name>
</gene>
<dbReference type="Proteomes" id="UP000566995">
    <property type="component" value="Unassembled WGS sequence"/>
</dbReference>
<dbReference type="EMBL" id="JACHLI010000018">
    <property type="protein sequence ID" value="MBB4865330.1"/>
    <property type="molecule type" value="Genomic_DNA"/>
</dbReference>
<dbReference type="AlphaFoldDB" id="A0A7W7KM32"/>
<evidence type="ECO:0000313" key="1">
    <source>
        <dbReference type="EMBL" id="MBB4865330.1"/>
    </source>
</evidence>
<evidence type="ECO:0000313" key="2">
    <source>
        <dbReference type="Proteomes" id="UP000566995"/>
    </source>
</evidence>
<comment type="caution">
    <text evidence="1">The sequence shown here is derived from an EMBL/GenBank/DDBJ whole genome shotgun (WGS) entry which is preliminary data.</text>
</comment>
<sequence>MATGYARTHLRKTAEIGKSLGFVAVLPVLTLLTLFLPTLCQAVVTYFEQRTMQGAQ</sequence>
<protein>
    <submittedName>
        <fullName evidence="1">Uncharacterized protein</fullName>
    </submittedName>
</protein>
<accession>A0A7W7KM32</accession>
<reference evidence="1 2" key="1">
    <citation type="submission" date="2020-08" db="EMBL/GenBank/DDBJ databases">
        <title>Functional genomics of gut bacteria from endangered species of beetles.</title>
        <authorList>
            <person name="Carlos-Shanley C."/>
        </authorList>
    </citation>
    <scope>NUCLEOTIDE SEQUENCE [LARGE SCALE GENOMIC DNA]</scope>
    <source>
        <strain evidence="1 2">S00179</strain>
    </source>
</reference>
<dbReference type="RefSeq" id="WP_184592702.1">
    <property type="nucleotide sequence ID" value="NZ_JACHLI010000018.1"/>
</dbReference>
<organism evidence="1 2">
    <name type="scientific">Pseudomonas nitroreducens</name>
    <dbReference type="NCBI Taxonomy" id="46680"/>
    <lineage>
        <taxon>Bacteria</taxon>
        <taxon>Pseudomonadati</taxon>
        <taxon>Pseudomonadota</taxon>
        <taxon>Gammaproteobacteria</taxon>
        <taxon>Pseudomonadales</taxon>
        <taxon>Pseudomonadaceae</taxon>
        <taxon>Pseudomonas</taxon>
    </lineage>
</organism>